<dbReference type="SMART" id="SM00382">
    <property type="entry name" value="AAA"/>
    <property type="match status" value="1"/>
</dbReference>
<dbReference type="InterPro" id="IPR010128">
    <property type="entry name" value="ATPase_T1SS_PrtD-like"/>
</dbReference>
<feature type="transmembrane region" description="Helical" evidence="8">
    <location>
        <begin position="156"/>
        <end position="175"/>
    </location>
</feature>
<dbReference type="GO" id="GO:0140359">
    <property type="term" value="F:ABC-type transporter activity"/>
    <property type="evidence" value="ECO:0007669"/>
    <property type="project" value="InterPro"/>
</dbReference>
<sequence length="575" mass="60995">MTTDRGPDELRRALARHRRSLFAVCVFSLAVNALMLTGPVFMLQVYDRVLASRSEATLVALLVIVAFLFAMMGLLDYARGRVMARIGADIQDTLDARVFSAVLERAARGAGPGAALSGLRDLEAVQRVFTAPVFFAVFDMPWTPVFLMAIFAFHAWLGVLALLGGGILVVVTALNQMTTSAPAMRSAGATSRSDAVADNVCAETETVKSLGMREALFRRWKDARDRALAETVAVSDRTGVWSTASRTFRLFLQSAMLALGAYLVLRHELTAGAMVAASILLGRALAPVEQAIGNWALVQRARRGWVSLGALLEDIPREPPRTALPKPKARLEVRQLTVMPPGGTQATLRMVSFGVGPGEALGVIGQSGAGKSTLARAITGVWPPTAGTVRLDGAALDRYDPDELGCHIGYLPQKAALFAGTVAENIARMAGEPDAGRVVEAARKAGAHDMILGLANGYDTVLSATGSGLSGGQIQRVGLARALYGDPVLLVLDEPNASLDADGIAALNLAIREMKAAGGAIVIMTHRPAGIAECDLLLVMEAGMRRAFGPRDEVLRREVENHARIVQPAVREAGP</sequence>
<keyword evidence="4" id="KW-0547">Nucleotide-binding</keyword>
<dbReference type="InterPro" id="IPR027417">
    <property type="entry name" value="P-loop_NTPase"/>
</dbReference>
<dbReference type="InterPro" id="IPR011527">
    <property type="entry name" value="ABC1_TM_dom"/>
</dbReference>
<dbReference type="NCBIfam" id="TIGR01842">
    <property type="entry name" value="type_I_sec_PrtD"/>
    <property type="match status" value="1"/>
</dbReference>
<keyword evidence="3 8" id="KW-0812">Transmembrane</keyword>
<keyword evidence="12" id="KW-1185">Reference proteome</keyword>
<keyword evidence="5" id="KW-0067">ATP-binding</keyword>
<dbReference type="Pfam" id="PF00005">
    <property type="entry name" value="ABC_tran"/>
    <property type="match status" value="1"/>
</dbReference>
<dbReference type="InterPro" id="IPR036640">
    <property type="entry name" value="ABC1_TM_sf"/>
</dbReference>
<dbReference type="Gene3D" id="3.40.50.300">
    <property type="entry name" value="P-loop containing nucleotide triphosphate hydrolases"/>
    <property type="match status" value="1"/>
</dbReference>
<accession>A0A7S8C6A0</accession>
<dbReference type="PANTHER" id="PTHR24221:SF248">
    <property type="entry name" value="ABC TRANSPORTER TRANSMEMBRANE REGION"/>
    <property type="match status" value="1"/>
</dbReference>
<dbReference type="KEGG" id="kmn:HW532_16595"/>
<dbReference type="InterPro" id="IPR039421">
    <property type="entry name" value="Type_1_exporter"/>
</dbReference>
<evidence type="ECO:0000256" key="8">
    <source>
        <dbReference type="SAM" id="Phobius"/>
    </source>
</evidence>
<evidence type="ECO:0000313" key="12">
    <source>
        <dbReference type="Proteomes" id="UP000593594"/>
    </source>
</evidence>
<name>A0A7S8C6A0_9HYPH</name>
<dbReference type="Gene3D" id="1.20.1560.10">
    <property type="entry name" value="ABC transporter type 1, transmembrane domain"/>
    <property type="match status" value="1"/>
</dbReference>
<feature type="domain" description="ABC transmembrane type-1" evidence="10">
    <location>
        <begin position="22"/>
        <end position="300"/>
    </location>
</feature>
<evidence type="ECO:0000256" key="1">
    <source>
        <dbReference type="ARBA" id="ARBA00004651"/>
    </source>
</evidence>
<dbReference type="GO" id="GO:0016887">
    <property type="term" value="F:ATP hydrolysis activity"/>
    <property type="evidence" value="ECO:0007669"/>
    <property type="project" value="InterPro"/>
</dbReference>
<keyword evidence="6 8" id="KW-1133">Transmembrane helix</keyword>
<evidence type="ECO:0000256" key="5">
    <source>
        <dbReference type="ARBA" id="ARBA00022840"/>
    </source>
</evidence>
<dbReference type="AlphaFoldDB" id="A0A7S8C6A0"/>
<organism evidence="11 12">
    <name type="scientific">Kaustia mangrovi</name>
    <dbReference type="NCBI Taxonomy" id="2593653"/>
    <lineage>
        <taxon>Bacteria</taxon>
        <taxon>Pseudomonadati</taxon>
        <taxon>Pseudomonadota</taxon>
        <taxon>Alphaproteobacteria</taxon>
        <taxon>Hyphomicrobiales</taxon>
        <taxon>Parvibaculaceae</taxon>
        <taxon>Kaustia</taxon>
    </lineage>
</organism>
<dbReference type="SUPFAM" id="SSF52540">
    <property type="entry name" value="P-loop containing nucleoside triphosphate hydrolases"/>
    <property type="match status" value="1"/>
</dbReference>
<dbReference type="PANTHER" id="PTHR24221">
    <property type="entry name" value="ATP-BINDING CASSETTE SUB-FAMILY B"/>
    <property type="match status" value="1"/>
</dbReference>
<evidence type="ECO:0000256" key="6">
    <source>
        <dbReference type="ARBA" id="ARBA00022989"/>
    </source>
</evidence>
<reference evidence="11 12" key="1">
    <citation type="submission" date="2020-06" db="EMBL/GenBank/DDBJ databases">
        <title>Genome sequence of 2 isolates from Red Sea Mangroves.</title>
        <authorList>
            <person name="Sefrji F."/>
            <person name="Michoud G."/>
            <person name="Merlino G."/>
            <person name="Daffonchio D."/>
        </authorList>
    </citation>
    <scope>NUCLEOTIDE SEQUENCE [LARGE SCALE GENOMIC DNA]</scope>
    <source>
        <strain evidence="11 12">R1DC25</strain>
    </source>
</reference>
<feature type="domain" description="ABC transporter" evidence="9">
    <location>
        <begin position="331"/>
        <end position="567"/>
    </location>
</feature>
<dbReference type="InterPro" id="IPR003439">
    <property type="entry name" value="ABC_transporter-like_ATP-bd"/>
</dbReference>
<dbReference type="InterPro" id="IPR017871">
    <property type="entry name" value="ABC_transporter-like_CS"/>
</dbReference>
<comment type="similarity">
    <text evidence="2">Belongs to the ABC transporter superfamily.</text>
</comment>
<dbReference type="EMBL" id="CP058214">
    <property type="protein sequence ID" value="QPC44169.1"/>
    <property type="molecule type" value="Genomic_DNA"/>
</dbReference>
<comment type="subcellular location">
    <subcellularLocation>
        <location evidence="1">Cell membrane</location>
        <topology evidence="1">Multi-pass membrane protein</topology>
    </subcellularLocation>
</comment>
<keyword evidence="7 8" id="KW-0472">Membrane</keyword>
<evidence type="ECO:0000256" key="7">
    <source>
        <dbReference type="ARBA" id="ARBA00023136"/>
    </source>
</evidence>
<evidence type="ECO:0000256" key="3">
    <source>
        <dbReference type="ARBA" id="ARBA00022692"/>
    </source>
</evidence>
<dbReference type="GO" id="GO:0005886">
    <property type="term" value="C:plasma membrane"/>
    <property type="evidence" value="ECO:0007669"/>
    <property type="project" value="UniProtKB-SubCell"/>
</dbReference>
<dbReference type="GO" id="GO:0034040">
    <property type="term" value="F:ATPase-coupled lipid transmembrane transporter activity"/>
    <property type="evidence" value="ECO:0007669"/>
    <property type="project" value="TreeGrafter"/>
</dbReference>
<dbReference type="RefSeq" id="WP_213161535.1">
    <property type="nucleotide sequence ID" value="NZ_CP058214.1"/>
</dbReference>
<dbReference type="PROSITE" id="PS50893">
    <property type="entry name" value="ABC_TRANSPORTER_2"/>
    <property type="match status" value="1"/>
</dbReference>
<evidence type="ECO:0000259" key="9">
    <source>
        <dbReference type="PROSITE" id="PS50893"/>
    </source>
</evidence>
<dbReference type="Pfam" id="PF00664">
    <property type="entry name" value="ABC_membrane"/>
    <property type="match status" value="1"/>
</dbReference>
<protein>
    <submittedName>
        <fullName evidence="11">Type I secretion system permease/ATPase</fullName>
    </submittedName>
</protein>
<dbReference type="GO" id="GO:0005524">
    <property type="term" value="F:ATP binding"/>
    <property type="evidence" value="ECO:0007669"/>
    <property type="project" value="UniProtKB-KW"/>
</dbReference>
<feature type="transmembrane region" description="Helical" evidence="8">
    <location>
        <begin position="58"/>
        <end position="78"/>
    </location>
</feature>
<dbReference type="Proteomes" id="UP000593594">
    <property type="component" value="Chromosome"/>
</dbReference>
<evidence type="ECO:0000256" key="4">
    <source>
        <dbReference type="ARBA" id="ARBA00022741"/>
    </source>
</evidence>
<dbReference type="GO" id="GO:0030253">
    <property type="term" value="P:protein secretion by the type I secretion system"/>
    <property type="evidence" value="ECO:0007669"/>
    <property type="project" value="InterPro"/>
</dbReference>
<proteinExistence type="inferred from homology"/>
<evidence type="ECO:0000256" key="2">
    <source>
        <dbReference type="ARBA" id="ARBA00005417"/>
    </source>
</evidence>
<evidence type="ECO:0000259" key="10">
    <source>
        <dbReference type="PROSITE" id="PS50929"/>
    </source>
</evidence>
<dbReference type="PROSITE" id="PS50929">
    <property type="entry name" value="ABC_TM1F"/>
    <property type="match status" value="1"/>
</dbReference>
<dbReference type="PROSITE" id="PS00211">
    <property type="entry name" value="ABC_TRANSPORTER_1"/>
    <property type="match status" value="1"/>
</dbReference>
<evidence type="ECO:0000313" key="11">
    <source>
        <dbReference type="EMBL" id="QPC44169.1"/>
    </source>
</evidence>
<dbReference type="GO" id="GO:0030256">
    <property type="term" value="C:type I protein secretion system complex"/>
    <property type="evidence" value="ECO:0007669"/>
    <property type="project" value="InterPro"/>
</dbReference>
<gene>
    <name evidence="11" type="ORF">HW532_16595</name>
</gene>
<dbReference type="InterPro" id="IPR003593">
    <property type="entry name" value="AAA+_ATPase"/>
</dbReference>
<dbReference type="SUPFAM" id="SSF90123">
    <property type="entry name" value="ABC transporter transmembrane region"/>
    <property type="match status" value="1"/>
</dbReference>
<feature type="transmembrane region" description="Helical" evidence="8">
    <location>
        <begin position="21"/>
        <end position="46"/>
    </location>
</feature>